<gene>
    <name evidence="2" type="ORF">CAEBREN_06409</name>
</gene>
<feature type="compositionally biased region" description="Low complexity" evidence="1">
    <location>
        <begin position="67"/>
        <end position="91"/>
    </location>
</feature>
<dbReference type="AlphaFoldDB" id="G0N7W3"/>
<feature type="region of interest" description="Disordered" evidence="1">
    <location>
        <begin position="16"/>
        <end position="111"/>
    </location>
</feature>
<evidence type="ECO:0000256" key="1">
    <source>
        <dbReference type="SAM" id="MobiDB-lite"/>
    </source>
</evidence>
<feature type="region of interest" description="Disordered" evidence="1">
    <location>
        <begin position="123"/>
        <end position="144"/>
    </location>
</feature>
<evidence type="ECO:0000313" key="3">
    <source>
        <dbReference type="Proteomes" id="UP000008068"/>
    </source>
</evidence>
<feature type="compositionally biased region" description="Basic and acidic residues" evidence="1">
    <location>
        <begin position="45"/>
        <end position="62"/>
    </location>
</feature>
<dbReference type="HOGENOM" id="CLU_1798152_0_0_1"/>
<keyword evidence="3" id="KW-1185">Reference proteome</keyword>
<accession>G0N7W3</accession>
<sequence length="144" mass="15586">MSVNLDIDINAPGVRYWINDSPDNSSSENEIFLDSSRSTTPDPLVEIRARLARQRQREAAEHRRQRSISNSSVSSVSSDSSVSSVSSVDSIPYSVTSSEAGPVHVATQCPELTETEENVYRGLGLIGLREESDGEGANTNGDDN</sequence>
<reference evidence="3" key="1">
    <citation type="submission" date="2011-07" db="EMBL/GenBank/DDBJ databases">
        <authorList>
            <consortium name="Caenorhabditis brenneri Sequencing and Analysis Consortium"/>
            <person name="Wilson R.K."/>
        </authorList>
    </citation>
    <scope>NUCLEOTIDE SEQUENCE [LARGE SCALE GENOMIC DNA]</scope>
    <source>
        <strain evidence="3">PB2801</strain>
    </source>
</reference>
<dbReference type="InParanoid" id="G0N7W3"/>
<proteinExistence type="predicted"/>
<feature type="compositionally biased region" description="Low complexity" evidence="1">
    <location>
        <begin position="19"/>
        <end position="30"/>
    </location>
</feature>
<organism evidence="3">
    <name type="scientific">Caenorhabditis brenneri</name>
    <name type="common">Nematode worm</name>
    <dbReference type="NCBI Taxonomy" id="135651"/>
    <lineage>
        <taxon>Eukaryota</taxon>
        <taxon>Metazoa</taxon>
        <taxon>Ecdysozoa</taxon>
        <taxon>Nematoda</taxon>
        <taxon>Chromadorea</taxon>
        <taxon>Rhabditida</taxon>
        <taxon>Rhabditina</taxon>
        <taxon>Rhabditomorpha</taxon>
        <taxon>Rhabditoidea</taxon>
        <taxon>Rhabditidae</taxon>
        <taxon>Peloderinae</taxon>
        <taxon>Caenorhabditis</taxon>
    </lineage>
</organism>
<evidence type="ECO:0000313" key="2">
    <source>
        <dbReference type="EMBL" id="EGT54860.1"/>
    </source>
</evidence>
<name>G0N7W3_CAEBE</name>
<dbReference type="Proteomes" id="UP000008068">
    <property type="component" value="Unassembled WGS sequence"/>
</dbReference>
<dbReference type="EMBL" id="GL379848">
    <property type="protein sequence ID" value="EGT54860.1"/>
    <property type="molecule type" value="Genomic_DNA"/>
</dbReference>
<protein>
    <submittedName>
        <fullName evidence="2">Uncharacterized protein</fullName>
    </submittedName>
</protein>